<reference evidence="1" key="1">
    <citation type="submission" date="2019-12" db="EMBL/GenBank/DDBJ databases">
        <title>Comparative genomics gives insights into the taxonomy of the Azoarcus-Aromatoleum group and reveals separate origins of nif in the plant-associated Azoarcus and non-plant-associated Aromatoleum sub-groups.</title>
        <authorList>
            <person name="Lafos M."/>
            <person name="Maluk M."/>
            <person name="Batista M."/>
            <person name="Junghare M."/>
            <person name="Carmona M."/>
            <person name="Faoro H."/>
            <person name="Cruz L.M."/>
            <person name="Battistoni F."/>
            <person name="De Souza E."/>
            <person name="Pedrosa F."/>
            <person name="Chen W.-M."/>
            <person name="Poole P.S."/>
            <person name="Dixon R.A."/>
            <person name="James E.K."/>
        </authorList>
    </citation>
    <scope>NUCLEOTIDE SEQUENCE</scope>
    <source>
        <strain evidence="1">LuFRes1</strain>
    </source>
</reference>
<proteinExistence type="predicted"/>
<comment type="caution">
    <text evidence="1">The sequence shown here is derived from an EMBL/GenBank/DDBJ whole genome shotgun (WGS) entry which is preliminary data.</text>
</comment>
<dbReference type="Proteomes" id="UP000615989">
    <property type="component" value="Unassembled WGS sequence"/>
</dbReference>
<sequence length="271" mass="31359">MSKVQERIAQIRTQLVGESGARVLLVEGSDDVDAFRIFLDKKFPAWEQAWHLVEAGNKRMVQKIAAVEPQWLGLVDRDEWMEDEIQQYMQETPNLLVLPRFCLESYLVDPDELWAAFPQKQRDKIVGGQAAFFEAFSQGLKPWIRHAALWQEIRPLWQRLRGAGFPDAVLDAPNVPDEPTLRERLLGWRDTLDVENIVETVRALEAALAEEGLHRLCTQRIHAKSFYPKYVHPLLDRLLGQKDARTRRISVLRTRAVPDDLGVVWQRMGFE</sequence>
<organism evidence="1 2">
    <name type="scientific">Aromatoleum anaerobium</name>
    <dbReference type="NCBI Taxonomy" id="182180"/>
    <lineage>
        <taxon>Bacteria</taxon>
        <taxon>Pseudomonadati</taxon>
        <taxon>Pseudomonadota</taxon>
        <taxon>Betaproteobacteria</taxon>
        <taxon>Rhodocyclales</taxon>
        <taxon>Rhodocyclaceae</taxon>
        <taxon>Aromatoleum</taxon>
    </lineage>
</organism>
<evidence type="ECO:0000313" key="1">
    <source>
        <dbReference type="EMBL" id="NMG23849.1"/>
    </source>
</evidence>
<protein>
    <submittedName>
        <fullName evidence="1">DUF4435 domain-containing protein</fullName>
    </submittedName>
</protein>
<evidence type="ECO:0000313" key="2">
    <source>
        <dbReference type="Proteomes" id="UP000615989"/>
    </source>
</evidence>
<dbReference type="EMBL" id="WTVG01000006">
    <property type="protein sequence ID" value="NMG23849.1"/>
    <property type="molecule type" value="Genomic_DNA"/>
</dbReference>
<accession>A0ABX1PH66</accession>
<keyword evidence="2" id="KW-1185">Reference proteome</keyword>
<gene>
    <name evidence="1" type="ORF">GO606_03755</name>
</gene>
<name>A0ABX1PH66_9RHOO</name>
<dbReference type="RefSeq" id="WP_169117246.1">
    <property type="nucleotide sequence ID" value="NZ_WTVG02000036.1"/>
</dbReference>